<proteinExistence type="predicted"/>
<dbReference type="EMBL" id="LT963411">
    <property type="protein sequence ID" value="SOS42904.1"/>
    <property type="molecule type" value="Genomic_DNA"/>
</dbReference>
<evidence type="ECO:0000313" key="1">
    <source>
        <dbReference type="EMBL" id="SOS42904.1"/>
    </source>
</evidence>
<dbReference type="Proteomes" id="UP000238095">
    <property type="component" value="Plasmid PP2"/>
</dbReference>
<accession>A0A2K4X3M5</accession>
<name>A0A2K4X3M5_PSESX</name>
<protein>
    <submittedName>
        <fullName evidence="1">Uncharacterized protein</fullName>
    </submittedName>
</protein>
<sequence length="31" mass="3754">MWPANSRSKCRELDIKLQSELFTYFFQSTIN</sequence>
<reference evidence="1 2" key="1">
    <citation type="submission" date="2017-11" db="EMBL/GenBank/DDBJ databases">
        <authorList>
            <person name="Han C.G."/>
        </authorList>
    </citation>
    <scope>NUCLEOTIDE SEQUENCE [LARGE SCALE GENOMIC DNA]</scope>
    <source>
        <strain evidence="1">CFBP3840</strain>
        <plasmid evidence="2">Plasmid pp2</plasmid>
    </source>
</reference>
<gene>
    <name evidence="1" type="ORF">CFBP3840_P200074</name>
</gene>
<organism evidence="1 2">
    <name type="scientific">Pseudomonas syringae</name>
    <dbReference type="NCBI Taxonomy" id="317"/>
    <lineage>
        <taxon>Bacteria</taxon>
        <taxon>Pseudomonadati</taxon>
        <taxon>Pseudomonadota</taxon>
        <taxon>Gammaproteobacteria</taxon>
        <taxon>Pseudomonadales</taxon>
        <taxon>Pseudomonadaceae</taxon>
        <taxon>Pseudomonas</taxon>
    </lineage>
</organism>
<geneLocation type="plasmid" evidence="1">
    <name>PP2</name>
</geneLocation>
<keyword evidence="1" id="KW-0614">Plasmid</keyword>
<dbReference type="AlphaFoldDB" id="A0A2K4X3M5"/>
<evidence type="ECO:0000313" key="2">
    <source>
        <dbReference type="Proteomes" id="UP000238095"/>
    </source>
</evidence>